<dbReference type="AlphaFoldDB" id="A0A379EG73"/>
<gene>
    <name evidence="1" type="ORF">NCTC11157_02432</name>
</gene>
<evidence type="ECO:0000313" key="2">
    <source>
        <dbReference type="Proteomes" id="UP000254072"/>
    </source>
</evidence>
<name>A0A379EG73_9BACT</name>
<organism evidence="1 2">
    <name type="scientific">Prevotella disiens</name>
    <dbReference type="NCBI Taxonomy" id="28130"/>
    <lineage>
        <taxon>Bacteria</taxon>
        <taxon>Pseudomonadati</taxon>
        <taxon>Bacteroidota</taxon>
        <taxon>Bacteroidia</taxon>
        <taxon>Bacteroidales</taxon>
        <taxon>Prevotellaceae</taxon>
        <taxon>Prevotella</taxon>
    </lineage>
</organism>
<evidence type="ECO:0000313" key="1">
    <source>
        <dbReference type="EMBL" id="SUB97642.1"/>
    </source>
</evidence>
<sequence length="38" mass="4311">MYALVKVFITWLRISKFTAIAPKKLVGVGLKLHHVGKF</sequence>
<accession>A0A379EG73</accession>
<reference evidence="1 2" key="1">
    <citation type="submission" date="2018-06" db="EMBL/GenBank/DDBJ databases">
        <authorList>
            <consortium name="Pathogen Informatics"/>
            <person name="Doyle S."/>
        </authorList>
    </citation>
    <scope>NUCLEOTIDE SEQUENCE [LARGE SCALE GENOMIC DNA]</scope>
    <source>
        <strain evidence="1 2">NCTC11157</strain>
    </source>
</reference>
<dbReference type="Proteomes" id="UP000254072">
    <property type="component" value="Unassembled WGS sequence"/>
</dbReference>
<dbReference type="EMBL" id="UGTL01000002">
    <property type="protein sequence ID" value="SUB97642.1"/>
    <property type="molecule type" value="Genomic_DNA"/>
</dbReference>
<protein>
    <submittedName>
        <fullName evidence="1">Uncharacterized protein</fullName>
    </submittedName>
</protein>
<proteinExistence type="predicted"/>